<dbReference type="KEGG" id="psyt:DSAG12_01744"/>
<organism evidence="2 3">
    <name type="scientific">Promethearchaeum syntrophicum</name>
    <dbReference type="NCBI Taxonomy" id="2594042"/>
    <lineage>
        <taxon>Archaea</taxon>
        <taxon>Promethearchaeati</taxon>
        <taxon>Promethearchaeota</taxon>
        <taxon>Promethearchaeia</taxon>
        <taxon>Promethearchaeales</taxon>
        <taxon>Promethearchaeaceae</taxon>
        <taxon>Promethearchaeum</taxon>
    </lineage>
</organism>
<reference evidence="2 3" key="2">
    <citation type="journal article" date="2024" name="Int. J. Syst. Evol. Microbiol.">
        <title>Promethearchaeum syntrophicum gen. nov., sp. nov., an anaerobic, obligately syntrophic archaeon, the first isolate of the lineage 'Asgard' archaea, and proposal of the new archaeal phylum Promethearchaeota phyl. nov. and kingdom Promethearchaeati regn. nov.</title>
        <authorList>
            <person name="Imachi H."/>
            <person name="Nobu M.K."/>
            <person name="Kato S."/>
            <person name="Takaki Y."/>
            <person name="Miyazaki M."/>
            <person name="Miyata M."/>
            <person name="Ogawara M."/>
            <person name="Saito Y."/>
            <person name="Sakai S."/>
            <person name="Tahara Y.O."/>
            <person name="Takano Y."/>
            <person name="Tasumi E."/>
            <person name="Uematsu K."/>
            <person name="Yoshimura T."/>
            <person name="Itoh T."/>
            <person name="Ohkuma M."/>
            <person name="Takai K."/>
        </authorList>
    </citation>
    <scope>NUCLEOTIDE SEQUENCE [LARGE SCALE GENOMIC DNA]</scope>
    <source>
        <strain evidence="2 3">MK-D1</strain>
    </source>
</reference>
<proteinExistence type="predicted"/>
<dbReference type="Proteomes" id="UP000321408">
    <property type="component" value="Chromosome"/>
</dbReference>
<protein>
    <submittedName>
        <fullName evidence="2">Uncharacterized protein</fullName>
    </submittedName>
</protein>
<keyword evidence="3" id="KW-1185">Reference proteome</keyword>
<keyword evidence="1" id="KW-0175">Coiled coil</keyword>
<dbReference type="Gene3D" id="3.30.1330.30">
    <property type="match status" value="1"/>
</dbReference>
<evidence type="ECO:0000256" key="1">
    <source>
        <dbReference type="SAM" id="Coils"/>
    </source>
</evidence>
<dbReference type="AlphaFoldDB" id="A0A5B9DAS1"/>
<feature type="coiled-coil region" evidence="1">
    <location>
        <begin position="146"/>
        <end position="173"/>
    </location>
</feature>
<evidence type="ECO:0000313" key="3">
    <source>
        <dbReference type="Proteomes" id="UP000321408"/>
    </source>
</evidence>
<sequence length="269" mass="31364">MGKKKKSHRQKRGYPIGLIIGFESMQINIWKVFSERVLIFKVRKLGRKFENAQKSHLYHFFEDIINDLRPIMKEGIKSILLVCPLKKDYASLFLNHIKSHHKWLILEKNINSASFQILHGSVRDLEEVSSFIQTDQYLEAIGSVTEKETNRIIETLEKRLNDLENGLVLYTLKEIEEIVYSGGKRKKKFKPLSLIPEHILFTNSFIDENPQKNRIHRLIQIAKNRQIISKIIDSETPAGIRINQLGGIVCFLLVKSDYEKKIGQKIIDR</sequence>
<accession>A0A5B9DAS1</accession>
<dbReference type="InterPro" id="IPR029064">
    <property type="entry name" value="Ribosomal_eL30-like_sf"/>
</dbReference>
<name>A0A5B9DAS1_9ARCH</name>
<dbReference type="EMBL" id="CP042905">
    <property type="protein sequence ID" value="QEE15917.1"/>
    <property type="molecule type" value="Genomic_DNA"/>
</dbReference>
<dbReference type="RefSeq" id="WP_147662812.1">
    <property type="nucleotide sequence ID" value="NZ_CP042905.2"/>
</dbReference>
<dbReference type="GeneID" id="41329737"/>
<reference evidence="2 3" key="1">
    <citation type="journal article" date="2020" name="Nature">
        <title>Isolation of an archaeon at the prokaryote-eukaryote interface.</title>
        <authorList>
            <person name="Imachi H."/>
            <person name="Nobu M.K."/>
            <person name="Nakahara N."/>
            <person name="Morono Y."/>
            <person name="Ogawara M."/>
            <person name="Takaki Y."/>
            <person name="Takano Y."/>
            <person name="Uematsu K."/>
            <person name="Ikuta T."/>
            <person name="Ito M."/>
            <person name="Matsui Y."/>
            <person name="Miyazaki M."/>
            <person name="Murata K."/>
            <person name="Saito Y."/>
            <person name="Sakai S."/>
            <person name="Song C."/>
            <person name="Tasumi E."/>
            <person name="Yamanaka Y."/>
            <person name="Yamaguchi T."/>
            <person name="Kamagata Y."/>
            <person name="Tamaki H."/>
            <person name="Takai K."/>
        </authorList>
    </citation>
    <scope>NUCLEOTIDE SEQUENCE [LARGE SCALE GENOMIC DNA]</scope>
    <source>
        <strain evidence="2 3">MK-D1</strain>
    </source>
</reference>
<gene>
    <name evidence="2" type="ORF">DSAG12_01744</name>
</gene>
<evidence type="ECO:0000313" key="2">
    <source>
        <dbReference type="EMBL" id="QEE15917.1"/>
    </source>
</evidence>